<accession>A0ABQ9HXS5</accession>
<comment type="caution">
    <text evidence="2">The sequence shown here is derived from an EMBL/GenBank/DDBJ whole genome shotgun (WGS) entry which is preliminary data.</text>
</comment>
<name>A0ABQ9HXS5_9NEOP</name>
<protein>
    <submittedName>
        <fullName evidence="2">Uncharacterized protein</fullName>
    </submittedName>
</protein>
<keyword evidence="3" id="KW-1185">Reference proteome</keyword>
<evidence type="ECO:0000256" key="1">
    <source>
        <dbReference type="SAM" id="MobiDB-lite"/>
    </source>
</evidence>
<dbReference type="PANTHER" id="PTHR47018">
    <property type="entry name" value="CXC DOMAIN-CONTAINING PROTEIN-RELATED"/>
    <property type="match status" value="1"/>
</dbReference>
<evidence type="ECO:0000313" key="2">
    <source>
        <dbReference type="EMBL" id="KAJ8888891.1"/>
    </source>
</evidence>
<dbReference type="PANTHER" id="PTHR47018:SF3">
    <property type="entry name" value="MYCBP-ASSOCIATED PROTEIN"/>
    <property type="match status" value="1"/>
</dbReference>
<proteinExistence type="predicted"/>
<reference evidence="2 3" key="1">
    <citation type="submission" date="2023-02" db="EMBL/GenBank/DDBJ databases">
        <title>LHISI_Scaffold_Assembly.</title>
        <authorList>
            <person name="Stuart O.P."/>
            <person name="Cleave R."/>
            <person name="Magrath M.J.L."/>
            <person name="Mikheyev A.S."/>
        </authorList>
    </citation>
    <scope>NUCLEOTIDE SEQUENCE [LARGE SCALE GENOMIC DNA]</scope>
    <source>
        <strain evidence="2">Daus_M_001</strain>
        <tissue evidence="2">Leg muscle</tissue>
    </source>
</reference>
<dbReference type="Proteomes" id="UP001159363">
    <property type="component" value="Chromosome 3"/>
</dbReference>
<evidence type="ECO:0000313" key="3">
    <source>
        <dbReference type="Proteomes" id="UP001159363"/>
    </source>
</evidence>
<dbReference type="EMBL" id="JARBHB010000003">
    <property type="protein sequence ID" value="KAJ8888891.1"/>
    <property type="molecule type" value="Genomic_DNA"/>
</dbReference>
<gene>
    <name evidence="2" type="ORF">PR048_008385</name>
</gene>
<feature type="region of interest" description="Disordered" evidence="1">
    <location>
        <begin position="1"/>
        <end position="27"/>
    </location>
</feature>
<sequence>MARTMDKTNKQNQLSLPPTYTDHDANLMGEDGGNASNFSFISDKVEVSLFFVEENIFTNRPTKPHHILLQGLVRDMLRGIFHNARDGLSRHLFSMELVLSGVILGKGQSWEDWLVCVDGWYGHLVWTSGNGLCVWLSGLVSRLIWMAGMALWFGHLWMRCFAMFYDDFRYFCKVWRRFAMTLRNFCTKRLATRFLLGEFFETARHRLLVQMDDLVHFSSQLGRNWSRQEPVLGGVSLGKKQFWVVLVLDGVSLGWILAGVSLGWTMVRERCSSQTTTAAPQVGTGEAGAGAVPQMDAARSASPVGLRSGSCVSRLAIGACLQRCVTVLLNPPSYTHSFPSPPPVNHYPPPSHTLYLRTSTSGVTARTLTWPSRRQNVGGILEPHSVSLTKSSIYKTLPSTTRSAGRLLNTSTIMLDVKRLLQRYILTSQNYRDWSRETTTLLTEVIHSIVFKDYCNIKVHIGECIDPGDAYAKYIKYHKECWNKYVVNVLRTKNEPKCGISSIDERATDTEFISSLNNFLHKGRVTTVADIGEVKLKKFVEEKLESVGTVFSKPKRVNEPQRITPRATADIDLVNAEDAFEDIGKEMETLLDAAKILRSAMGMKCKGKQDAESSTNAQRLSQMFVYEMSSTTSRKKCSMLREMPFQVAVGLTVNSVTRSKLLIQFLHSLGSSIEYNKLLRLETQISSEEIRHMEANGGIYIPSDLIKGIFVYCAADNKDFQEDTTYGKGTLQNTVMVVYQEEGETDAREPLILSEPPSRRSLETIPKSLTELSRCCVSLSQKLCAPKIYCKFNVKSKEKELLESKLLEDIVWMILRVTAIQSSDEITTLNYDFHDLNENDTNPAASVTISSNGTGLECALTDLYSDTVTSQILAGKHVRRGVEEHTTLTLALFRCYIHVFQIQHEDMKEEYGREIQNLIAAMKMVLNILLKEGVLHHANAFLNILGALNSMCVEERKTSVTTMNMQLMMIH</sequence>
<organism evidence="2 3">
    <name type="scientific">Dryococelus australis</name>
    <dbReference type="NCBI Taxonomy" id="614101"/>
    <lineage>
        <taxon>Eukaryota</taxon>
        <taxon>Metazoa</taxon>
        <taxon>Ecdysozoa</taxon>
        <taxon>Arthropoda</taxon>
        <taxon>Hexapoda</taxon>
        <taxon>Insecta</taxon>
        <taxon>Pterygota</taxon>
        <taxon>Neoptera</taxon>
        <taxon>Polyneoptera</taxon>
        <taxon>Phasmatodea</taxon>
        <taxon>Verophasmatodea</taxon>
        <taxon>Anareolatae</taxon>
        <taxon>Phasmatidae</taxon>
        <taxon>Eurycanthinae</taxon>
        <taxon>Dryococelus</taxon>
    </lineage>
</organism>